<dbReference type="AlphaFoldDB" id="A0A512HEI1"/>
<keyword evidence="1" id="KW-0732">Signal</keyword>
<keyword evidence="3" id="KW-1185">Reference proteome</keyword>
<organism evidence="2 3">
    <name type="scientific">Ciceribacter naphthalenivorans</name>
    <dbReference type="NCBI Taxonomy" id="1118451"/>
    <lineage>
        <taxon>Bacteria</taxon>
        <taxon>Pseudomonadati</taxon>
        <taxon>Pseudomonadota</taxon>
        <taxon>Alphaproteobacteria</taxon>
        <taxon>Hyphomicrobiales</taxon>
        <taxon>Rhizobiaceae</taxon>
        <taxon>Ciceribacter</taxon>
    </lineage>
</organism>
<dbReference type="InterPro" id="IPR007497">
    <property type="entry name" value="SIMPL/DUF541"/>
</dbReference>
<evidence type="ECO:0000313" key="2">
    <source>
        <dbReference type="EMBL" id="GEO83859.1"/>
    </source>
</evidence>
<dbReference type="Gene3D" id="3.30.70.2970">
    <property type="entry name" value="Protein of unknown function (DUF541), domain 2"/>
    <property type="match status" value="1"/>
</dbReference>
<dbReference type="EMBL" id="BJZP01000003">
    <property type="protein sequence ID" value="GEO83859.1"/>
    <property type="molecule type" value="Genomic_DNA"/>
</dbReference>
<name>A0A512HEI1_9HYPH</name>
<feature type="chain" id="PRO_5022191129" evidence="1">
    <location>
        <begin position="28"/>
        <end position="245"/>
    </location>
</feature>
<sequence length="245" mass="26053">MNHLKTTRLALAATLSCAFLLPLAALADDQSPREATIIVSGEGDAAIAPDMAILNLSVVREAETAEEALRANSQAMSEVLADLKTKSIAERDMQTSNFSVDPLYRQDKTDDGSYVAPVIVGYRVSNGLTLRVRDLTKLGTLIDAAVKLGVNQGGGITFTNDNPEAAITEARKKAVATAIEKAKVLTEAAGVKLGRVIEISENFARPMPQPMYRAAMAKEMSDAAPIAAGENQYTVTVNITYAIAQ</sequence>
<dbReference type="Gene3D" id="3.30.110.170">
    <property type="entry name" value="Protein of unknown function (DUF541), domain 1"/>
    <property type="match status" value="1"/>
</dbReference>
<protein>
    <submittedName>
        <fullName evidence="2">SIMPL domain-containing protein</fullName>
    </submittedName>
</protein>
<dbReference type="PANTHER" id="PTHR34387:SF1">
    <property type="entry name" value="PERIPLASMIC IMMUNOGENIC PROTEIN"/>
    <property type="match status" value="1"/>
</dbReference>
<evidence type="ECO:0000313" key="3">
    <source>
        <dbReference type="Proteomes" id="UP000321717"/>
    </source>
</evidence>
<dbReference type="RefSeq" id="WP_284727818.1">
    <property type="nucleotide sequence ID" value="NZ_BJZP01000003.1"/>
</dbReference>
<comment type="caution">
    <text evidence="2">The sequence shown here is derived from an EMBL/GenBank/DDBJ whole genome shotgun (WGS) entry which is preliminary data.</text>
</comment>
<proteinExistence type="predicted"/>
<dbReference type="PANTHER" id="PTHR34387">
    <property type="entry name" value="SLR1258 PROTEIN"/>
    <property type="match status" value="1"/>
</dbReference>
<reference evidence="2 3" key="1">
    <citation type="submission" date="2019-07" db="EMBL/GenBank/DDBJ databases">
        <title>Whole genome shotgun sequence of Rhizobium naphthalenivorans NBRC 107585.</title>
        <authorList>
            <person name="Hosoyama A."/>
            <person name="Uohara A."/>
            <person name="Ohji S."/>
            <person name="Ichikawa N."/>
        </authorList>
    </citation>
    <scope>NUCLEOTIDE SEQUENCE [LARGE SCALE GENOMIC DNA]</scope>
    <source>
        <strain evidence="2 3">NBRC 107585</strain>
    </source>
</reference>
<dbReference type="Pfam" id="PF04402">
    <property type="entry name" value="SIMPL"/>
    <property type="match status" value="1"/>
</dbReference>
<feature type="signal peptide" evidence="1">
    <location>
        <begin position="1"/>
        <end position="27"/>
    </location>
</feature>
<accession>A0A512HEI1</accession>
<dbReference type="InterPro" id="IPR052022">
    <property type="entry name" value="26kDa_periplasmic_antigen"/>
</dbReference>
<gene>
    <name evidence="2" type="primary">pp26</name>
    <name evidence="2" type="ORF">RNA01_07910</name>
</gene>
<dbReference type="GO" id="GO:0006974">
    <property type="term" value="P:DNA damage response"/>
    <property type="evidence" value="ECO:0007669"/>
    <property type="project" value="TreeGrafter"/>
</dbReference>
<evidence type="ECO:0000256" key="1">
    <source>
        <dbReference type="SAM" id="SignalP"/>
    </source>
</evidence>
<dbReference type="Proteomes" id="UP000321717">
    <property type="component" value="Unassembled WGS sequence"/>
</dbReference>